<comment type="subcellular location">
    <subcellularLocation>
        <location evidence="6">Cytoplasm</location>
    </subcellularLocation>
</comment>
<evidence type="ECO:0000256" key="4">
    <source>
        <dbReference type="ARBA" id="ARBA00023186"/>
    </source>
</evidence>
<proteinExistence type="inferred from homology"/>
<dbReference type="Pfam" id="PF14804">
    <property type="entry name" value="Jag_N"/>
    <property type="match status" value="1"/>
</dbReference>
<dbReference type="RefSeq" id="WP_090446470.1">
    <property type="nucleotide sequence ID" value="NZ_FOHU01000023.1"/>
</dbReference>
<keyword evidence="3 6" id="KW-0133">Cell shape</keyword>
<comment type="function">
    <text evidence="6">A probable RNA chaperone. Forms a complex with KhpA which binds to cellular RNA and controls its expression. Plays a role in peptidoglycan (PG) homeostasis and cell length regulation.</text>
</comment>
<dbReference type="STRING" id="426128.SAMN05660297_03272"/>
<dbReference type="EMBL" id="FOHU01000023">
    <property type="protein sequence ID" value="SET72175.1"/>
    <property type="molecule type" value="Genomic_DNA"/>
</dbReference>
<evidence type="ECO:0000259" key="7">
    <source>
        <dbReference type="PROSITE" id="PS51061"/>
    </source>
</evidence>
<dbReference type="Proteomes" id="UP000199568">
    <property type="component" value="Unassembled WGS sequence"/>
</dbReference>
<dbReference type="AlphaFoldDB" id="A0A1I0GML6"/>
<dbReference type="Gene3D" id="3.30.300.20">
    <property type="match status" value="1"/>
</dbReference>
<dbReference type="GO" id="GO:0005737">
    <property type="term" value="C:cytoplasm"/>
    <property type="evidence" value="ECO:0007669"/>
    <property type="project" value="UniProtKB-SubCell"/>
</dbReference>
<evidence type="ECO:0000256" key="5">
    <source>
        <dbReference type="ARBA" id="ARBA00023316"/>
    </source>
</evidence>
<organism evidence="8 9">
    <name type="scientific">Natronincola peptidivorans</name>
    <dbReference type="NCBI Taxonomy" id="426128"/>
    <lineage>
        <taxon>Bacteria</taxon>
        <taxon>Bacillati</taxon>
        <taxon>Bacillota</taxon>
        <taxon>Clostridia</taxon>
        <taxon>Peptostreptococcales</taxon>
        <taxon>Natronincolaceae</taxon>
        <taxon>Natronincola</taxon>
    </lineage>
</organism>
<dbReference type="GO" id="GO:0008360">
    <property type="term" value="P:regulation of cell shape"/>
    <property type="evidence" value="ECO:0007669"/>
    <property type="project" value="UniProtKB-KW"/>
</dbReference>
<feature type="domain" description="R3H" evidence="7">
    <location>
        <begin position="141"/>
        <end position="207"/>
    </location>
</feature>
<dbReference type="InterPro" id="IPR015946">
    <property type="entry name" value="KH_dom-like_a/b"/>
</dbReference>
<dbReference type="Gene3D" id="3.30.1370.50">
    <property type="entry name" value="R3H-like domain"/>
    <property type="match status" value="1"/>
</dbReference>
<keyword evidence="2 6" id="KW-0694">RNA-binding</keyword>
<keyword evidence="1 6" id="KW-0963">Cytoplasm</keyword>
<dbReference type="PROSITE" id="PS51061">
    <property type="entry name" value="R3H"/>
    <property type="match status" value="1"/>
</dbReference>
<evidence type="ECO:0000256" key="6">
    <source>
        <dbReference type="HAMAP-Rule" id="MF_00867"/>
    </source>
</evidence>
<keyword evidence="9" id="KW-1185">Reference proteome</keyword>
<dbReference type="NCBIfam" id="NF041568">
    <property type="entry name" value="Jag_EloR"/>
    <property type="match status" value="1"/>
</dbReference>
<dbReference type="Gene3D" id="3.30.30.80">
    <property type="entry name" value="probable RNA-binding protein from clostridium symbiosum atcc 14940"/>
    <property type="match status" value="1"/>
</dbReference>
<feature type="region of interest" description="Jag_N domain" evidence="6">
    <location>
        <begin position="6"/>
        <end position="56"/>
    </location>
</feature>
<dbReference type="InterPro" id="IPR001374">
    <property type="entry name" value="R3H_dom"/>
</dbReference>
<dbReference type="InterPro" id="IPR032782">
    <property type="entry name" value="KhpB_N"/>
</dbReference>
<dbReference type="InterPro" id="IPR034079">
    <property type="entry name" value="R3H_KhpB"/>
</dbReference>
<comment type="similarity">
    <text evidence="6">Belongs to the KhpB RNA-binding protein family.</text>
</comment>
<dbReference type="CDD" id="cd02644">
    <property type="entry name" value="R3H_jag"/>
    <property type="match status" value="1"/>
</dbReference>
<evidence type="ECO:0000256" key="1">
    <source>
        <dbReference type="ARBA" id="ARBA00022490"/>
    </source>
</evidence>
<name>A0A1I0GML6_9FIRM</name>
<dbReference type="InterPro" id="IPR039247">
    <property type="entry name" value="KhpB"/>
</dbReference>
<protein>
    <recommendedName>
        <fullName evidence="6">RNA-binding protein KhpB</fullName>
    </recommendedName>
    <alternativeName>
        <fullName evidence="6">RNA-binding protein EloR</fullName>
    </alternativeName>
</protein>
<evidence type="ECO:0000256" key="3">
    <source>
        <dbReference type="ARBA" id="ARBA00022960"/>
    </source>
</evidence>
<dbReference type="Pfam" id="PF13083">
    <property type="entry name" value="KH_KhpA-B"/>
    <property type="match status" value="1"/>
</dbReference>
<dbReference type="CDD" id="cd02414">
    <property type="entry name" value="KH-II_Jag"/>
    <property type="match status" value="1"/>
</dbReference>
<dbReference type="SMART" id="SM01245">
    <property type="entry name" value="Jag_N"/>
    <property type="match status" value="1"/>
</dbReference>
<comment type="domain">
    <text evidence="6">Has an N-terminal Jag-N domain and 2 RNA-binding domains (KH and R3H).</text>
</comment>
<keyword evidence="4 6" id="KW-0143">Chaperone</keyword>
<evidence type="ECO:0000313" key="9">
    <source>
        <dbReference type="Proteomes" id="UP000199568"/>
    </source>
</evidence>
<dbReference type="GO" id="GO:0009252">
    <property type="term" value="P:peptidoglycan biosynthetic process"/>
    <property type="evidence" value="ECO:0007669"/>
    <property type="project" value="UniProtKB-UniRule"/>
</dbReference>
<dbReference type="InterPro" id="IPR036867">
    <property type="entry name" value="R3H_dom_sf"/>
</dbReference>
<dbReference type="Pfam" id="PF01424">
    <property type="entry name" value="R3H"/>
    <property type="match status" value="1"/>
</dbReference>
<dbReference type="OrthoDB" id="9794483at2"/>
<dbReference type="GO" id="GO:0071555">
    <property type="term" value="P:cell wall organization"/>
    <property type="evidence" value="ECO:0007669"/>
    <property type="project" value="UniProtKB-KW"/>
</dbReference>
<sequence length="207" mass="23897">MTKVIETTGKTIEEAIQSGLKELEKTRDQVEVKILEIPTKGFLGFIGTKMAKVRLTVIDRPEEEVKVFLKDLFKGMELEVQMEFELSKDTLNIYLEGPNMGVIIGRRGQTLDAVQYLASLVVNKNRDEYLKVFVDTENYRKKREETLIRLANKMARKVKKIGKTIVLEPMNPYERRIIHSTLQGNPFVQTYSEGEEPYRKIAITVKK</sequence>
<keyword evidence="5 6" id="KW-0961">Cell wall biogenesis/degradation</keyword>
<dbReference type="InterPro" id="IPR038008">
    <property type="entry name" value="Jag_KH"/>
</dbReference>
<accession>A0A1I0GML6</accession>
<gene>
    <name evidence="6" type="primary">khpB</name>
    <name evidence="6" type="synonym">eloR</name>
    <name evidence="8" type="ORF">SAMN05660297_03272</name>
</gene>
<comment type="subunit">
    <text evidence="6">Forms a complex with KhpA.</text>
</comment>
<dbReference type="SUPFAM" id="SSF82708">
    <property type="entry name" value="R3H domain"/>
    <property type="match status" value="1"/>
</dbReference>
<evidence type="ECO:0000313" key="8">
    <source>
        <dbReference type="EMBL" id="SET72175.1"/>
    </source>
</evidence>
<dbReference type="PANTHER" id="PTHR35800:SF1">
    <property type="entry name" value="RNA-BINDING PROTEIN KHPB"/>
    <property type="match status" value="1"/>
</dbReference>
<reference evidence="8 9" key="1">
    <citation type="submission" date="2016-10" db="EMBL/GenBank/DDBJ databases">
        <authorList>
            <person name="de Groot N.N."/>
        </authorList>
    </citation>
    <scope>NUCLEOTIDE SEQUENCE [LARGE SCALE GENOMIC DNA]</scope>
    <source>
        <strain evidence="8 9">DSM 18979</strain>
    </source>
</reference>
<dbReference type="PROSITE" id="PS50084">
    <property type="entry name" value="KH_TYPE_1"/>
    <property type="match status" value="1"/>
</dbReference>
<evidence type="ECO:0000256" key="2">
    <source>
        <dbReference type="ARBA" id="ARBA00022884"/>
    </source>
</evidence>
<dbReference type="GO" id="GO:0003723">
    <property type="term" value="F:RNA binding"/>
    <property type="evidence" value="ECO:0007669"/>
    <property type="project" value="UniProtKB-UniRule"/>
</dbReference>
<dbReference type="InterPro" id="IPR038247">
    <property type="entry name" value="Jag_N_dom_sf"/>
</dbReference>
<dbReference type="PANTHER" id="PTHR35800">
    <property type="entry name" value="PROTEIN JAG"/>
    <property type="match status" value="1"/>
</dbReference>
<dbReference type="SMART" id="SM00393">
    <property type="entry name" value="R3H"/>
    <property type="match status" value="1"/>
</dbReference>
<dbReference type="HAMAP" id="MF_00867">
    <property type="entry name" value="KhpB"/>
    <property type="match status" value="1"/>
</dbReference>